<dbReference type="OrthoDB" id="185373at2759"/>
<feature type="repeat" description="PPR" evidence="2">
    <location>
        <begin position="302"/>
        <end position="336"/>
    </location>
</feature>
<feature type="repeat" description="PPR" evidence="2">
    <location>
        <begin position="617"/>
        <end position="651"/>
    </location>
</feature>
<feature type="repeat" description="PPR" evidence="2">
    <location>
        <begin position="232"/>
        <end position="266"/>
    </location>
</feature>
<feature type="repeat" description="PPR" evidence="2">
    <location>
        <begin position="267"/>
        <end position="301"/>
    </location>
</feature>
<feature type="repeat" description="PPR" evidence="2">
    <location>
        <begin position="407"/>
        <end position="441"/>
    </location>
</feature>
<sequence>MQPQIRHLSTNTDKFYFFYGHRKPSQNRPTVRGGIISNRKTLNPNSFNQSKPHPKHQSNSSSTSFDLQKWVPNSPGSLSTPPTKIPSEKFFLIAQTLSPVARYIWDSFHKHKHWGPSVINDLNKLRRVTPQLVAEVLKVQTDSRISSKFFHWAGKQKGYQHNFASYNAFAYCLNRTNRFRSADQVPELMNMQGKQPSEKQFEILIRMHSDAGRGLRVYFVYEKMKKFGVKPRVFLYNRIMDALVKTDHLDLAMSVYEDFKEDGLVEESVTYMILIKGLCKAGRLDEVFELLGRMKGNLCKPDVFAYTAMIRILVSEGNLDGCVRVWEDMQGDGVEPDVMAYTTLVTGLCKGNEVDKGYELFKEMREKGYLIDRAVYGSLIEAFVANRRVGLACDLLKDLMESGYRADLSIYNSLIKGLCNVNQVDKAYKLFQVTVQEGLGPDFDTINPILVSFAEQSRMNDFCILLEQMQKLGSPVIHDLSKFFSFLVEKGGRELTALQVFKELKAKGYSSVTIYNILIGAFHSTGDVKEALSLFNEMNNSEVRLDSSTYSTIIPCFVEIGDIKEACLCYNKMNEMSCAPTVAAYVSLVKGLCKIGEIDAALLLVRDCLASVTSGPMEFKYSLTVLHACKSGNADKVIEVLNEMMQQGCPPDDIIYFAVIYGMCKHGTLEEGRKEGRKVFAYMKERGLLREAKMILYDDLRIDHMKKKMANLVLSGLKFFGLELESNLNQRVVQSYQVENTFQLFFSYLKDLVGEEDIIELKNDLAIRGTAHSIAQYLNIKLKNTKVVVQDKYPHLGFGFLGFGFEWI</sequence>
<dbReference type="PANTHER" id="PTHR47932">
    <property type="entry name" value="ATPASE EXPRESSION PROTEIN 3"/>
    <property type="match status" value="1"/>
</dbReference>
<dbReference type="Pfam" id="PF01535">
    <property type="entry name" value="PPR"/>
    <property type="match status" value="1"/>
</dbReference>
<dbReference type="InterPro" id="IPR002885">
    <property type="entry name" value="PPR_rpt"/>
</dbReference>
<organism evidence="4 5">
    <name type="scientific">Protea cynaroides</name>
    <dbReference type="NCBI Taxonomy" id="273540"/>
    <lineage>
        <taxon>Eukaryota</taxon>
        <taxon>Viridiplantae</taxon>
        <taxon>Streptophyta</taxon>
        <taxon>Embryophyta</taxon>
        <taxon>Tracheophyta</taxon>
        <taxon>Spermatophyta</taxon>
        <taxon>Magnoliopsida</taxon>
        <taxon>Proteales</taxon>
        <taxon>Proteaceae</taxon>
        <taxon>Protea</taxon>
    </lineage>
</organism>
<dbReference type="AlphaFoldDB" id="A0A9Q0KSF3"/>
<dbReference type="Gene3D" id="1.25.40.10">
    <property type="entry name" value="Tetratricopeptide repeat domain"/>
    <property type="match status" value="5"/>
</dbReference>
<feature type="repeat" description="PPR" evidence="2">
    <location>
        <begin position="511"/>
        <end position="545"/>
    </location>
</feature>
<dbReference type="SUPFAM" id="SSF48452">
    <property type="entry name" value="TPR-like"/>
    <property type="match status" value="1"/>
</dbReference>
<dbReference type="GO" id="GO:0003729">
    <property type="term" value="F:mRNA binding"/>
    <property type="evidence" value="ECO:0007669"/>
    <property type="project" value="TreeGrafter"/>
</dbReference>
<dbReference type="Pfam" id="PF12854">
    <property type="entry name" value="PPR_1"/>
    <property type="match status" value="1"/>
</dbReference>
<evidence type="ECO:0008006" key="6">
    <source>
        <dbReference type="Google" id="ProtNLM"/>
    </source>
</evidence>
<keyword evidence="5" id="KW-1185">Reference proteome</keyword>
<dbReference type="SUPFAM" id="SSF50182">
    <property type="entry name" value="Sm-like ribonucleoproteins"/>
    <property type="match status" value="1"/>
</dbReference>
<reference evidence="4" key="1">
    <citation type="journal article" date="2023" name="Plant J.">
        <title>The genome of the king protea, Protea cynaroides.</title>
        <authorList>
            <person name="Chang J."/>
            <person name="Duong T.A."/>
            <person name="Schoeman C."/>
            <person name="Ma X."/>
            <person name="Roodt D."/>
            <person name="Barker N."/>
            <person name="Li Z."/>
            <person name="Van de Peer Y."/>
            <person name="Mizrachi E."/>
        </authorList>
    </citation>
    <scope>NUCLEOTIDE SEQUENCE</scope>
    <source>
        <tissue evidence="4">Young leaves</tissue>
    </source>
</reference>
<evidence type="ECO:0000256" key="1">
    <source>
        <dbReference type="ARBA" id="ARBA00022737"/>
    </source>
</evidence>
<dbReference type="Proteomes" id="UP001141806">
    <property type="component" value="Unassembled WGS sequence"/>
</dbReference>
<keyword evidence="1" id="KW-0677">Repeat</keyword>
<dbReference type="InterPro" id="IPR010920">
    <property type="entry name" value="LSM_dom_sf"/>
</dbReference>
<evidence type="ECO:0000313" key="5">
    <source>
        <dbReference type="Proteomes" id="UP001141806"/>
    </source>
</evidence>
<feature type="region of interest" description="Disordered" evidence="3">
    <location>
        <begin position="21"/>
        <end position="66"/>
    </location>
</feature>
<name>A0A9Q0KSF3_9MAGN</name>
<dbReference type="Pfam" id="PF13041">
    <property type="entry name" value="PPR_2"/>
    <property type="match status" value="3"/>
</dbReference>
<dbReference type="Gene3D" id="2.30.30.100">
    <property type="match status" value="1"/>
</dbReference>
<feature type="repeat" description="PPR" evidence="2">
    <location>
        <begin position="372"/>
        <end position="406"/>
    </location>
</feature>
<dbReference type="Pfam" id="PF13812">
    <property type="entry name" value="PPR_3"/>
    <property type="match status" value="1"/>
</dbReference>
<evidence type="ECO:0000313" key="4">
    <source>
        <dbReference type="EMBL" id="KAJ4975938.1"/>
    </source>
</evidence>
<feature type="compositionally biased region" description="Polar residues" evidence="3">
    <location>
        <begin position="38"/>
        <end position="66"/>
    </location>
</feature>
<dbReference type="PROSITE" id="PS51375">
    <property type="entry name" value="PPR"/>
    <property type="match status" value="9"/>
</dbReference>
<evidence type="ECO:0000256" key="2">
    <source>
        <dbReference type="PROSITE-ProRule" id="PRU00708"/>
    </source>
</evidence>
<dbReference type="NCBIfam" id="TIGR00756">
    <property type="entry name" value="PPR"/>
    <property type="match status" value="9"/>
</dbReference>
<gene>
    <name evidence="4" type="ORF">NE237_001044</name>
</gene>
<dbReference type="PANTHER" id="PTHR47932:SF10">
    <property type="entry name" value="OS07G0179000 PROTEIN"/>
    <property type="match status" value="1"/>
</dbReference>
<comment type="caution">
    <text evidence="4">The sequence shown here is derived from an EMBL/GenBank/DDBJ whole genome shotgun (WGS) entry which is preliminary data.</text>
</comment>
<feature type="repeat" description="PPR" evidence="2">
    <location>
        <begin position="546"/>
        <end position="580"/>
    </location>
</feature>
<evidence type="ECO:0000256" key="3">
    <source>
        <dbReference type="SAM" id="MobiDB-lite"/>
    </source>
</evidence>
<protein>
    <recommendedName>
        <fullName evidence="6">Pentatricopeptide repeat-containing protein</fullName>
    </recommendedName>
</protein>
<dbReference type="EMBL" id="JAMYWD010000003">
    <property type="protein sequence ID" value="KAJ4975938.1"/>
    <property type="molecule type" value="Genomic_DNA"/>
</dbReference>
<dbReference type="InterPro" id="IPR011990">
    <property type="entry name" value="TPR-like_helical_dom_sf"/>
</dbReference>
<feature type="repeat" description="PPR" evidence="2">
    <location>
        <begin position="337"/>
        <end position="371"/>
    </location>
</feature>
<proteinExistence type="predicted"/>
<accession>A0A9Q0KSF3</accession>